<keyword evidence="1" id="KW-0812">Transmembrane</keyword>
<proteinExistence type="predicted"/>
<sequence length="383" mass="43399">MSACDELHSKMEEPIRPLVDVKHAHHLSNWLWIVCGILLSGSVALSKIALYLPLTAQAEGRIARIRRWLKNVYVDVWQFYRPLLEKVLQGWQAAEAAVILDGVMVFGDRLQIFRLSLRHGSRAIPLSWVVVPGKGLTSVERLRPLIQRAAEFLAPRVGAVVFPADRGFRDVEWAALCLEVGWHYVIRLANNTLITLEDGRRLSIAAPGVPPGEACYWRNAAITQSQDWPANLSVTWTKGARGQAPELLAVMSDRRACNQRLREYGWRMSIEESFRDDKSGGFDLEHTRLQDPQRLERLLLAVAIATLWRHELGEQALHDHSVQAELDPGGKRRELSIFQLGLRFLRRCLLALTTARLPKLRLVLSNLALEPLSPRHLAKEKCQ</sequence>
<keyword evidence="1" id="KW-0472">Membrane</keyword>
<dbReference type="AlphaFoldDB" id="A7NGF0"/>
<dbReference type="InterPro" id="IPR002559">
    <property type="entry name" value="Transposase_11"/>
</dbReference>
<dbReference type="GO" id="GO:0003677">
    <property type="term" value="F:DNA binding"/>
    <property type="evidence" value="ECO:0007669"/>
    <property type="project" value="InterPro"/>
</dbReference>
<evidence type="ECO:0000313" key="3">
    <source>
        <dbReference type="EMBL" id="ABU56537.1"/>
    </source>
</evidence>
<dbReference type="EMBL" id="CP000804">
    <property type="protein sequence ID" value="ABU56537.1"/>
    <property type="molecule type" value="Genomic_DNA"/>
</dbReference>
<dbReference type="Proteomes" id="UP000000263">
    <property type="component" value="Chromosome"/>
</dbReference>
<reference evidence="3 5" key="1">
    <citation type="submission" date="2007-08" db="EMBL/GenBank/DDBJ databases">
        <title>Complete sequence of Roseiflexus castenholzii DSM 13941.</title>
        <authorList>
            <consortium name="US DOE Joint Genome Institute"/>
            <person name="Copeland A."/>
            <person name="Lucas S."/>
            <person name="Lapidus A."/>
            <person name="Barry K."/>
            <person name="Glavina del Rio T."/>
            <person name="Dalin E."/>
            <person name="Tice H."/>
            <person name="Pitluck S."/>
            <person name="Thompson L.S."/>
            <person name="Brettin T."/>
            <person name="Bruce D."/>
            <person name="Detter J.C."/>
            <person name="Han C."/>
            <person name="Tapia R."/>
            <person name="Schmutz J."/>
            <person name="Larimer F."/>
            <person name="Land M."/>
            <person name="Hauser L."/>
            <person name="Kyrpides N."/>
            <person name="Mikhailova N."/>
            <person name="Bryant D.A."/>
            <person name="Hanada S."/>
            <person name="Tsukatani Y."/>
            <person name="Richardson P."/>
        </authorList>
    </citation>
    <scope>NUCLEOTIDE SEQUENCE [LARGE SCALE GENOMIC DNA]</scope>
    <source>
        <strain evidence="3">DSM 13941</strain>
        <strain evidence="5">DSM 13941 / HLO8</strain>
    </source>
</reference>
<feature type="transmembrane region" description="Helical" evidence="1">
    <location>
        <begin position="30"/>
        <end position="54"/>
    </location>
</feature>
<feature type="domain" description="Transposase IS4-like" evidence="2">
    <location>
        <begin position="162"/>
        <end position="307"/>
    </location>
</feature>
<evidence type="ECO:0000259" key="2">
    <source>
        <dbReference type="Pfam" id="PF01609"/>
    </source>
</evidence>
<name>A7NGF0_ROSCS</name>
<organism evidence="3 5">
    <name type="scientific">Roseiflexus castenholzii (strain DSM 13941 / HLO8)</name>
    <dbReference type="NCBI Taxonomy" id="383372"/>
    <lineage>
        <taxon>Bacteria</taxon>
        <taxon>Bacillati</taxon>
        <taxon>Chloroflexota</taxon>
        <taxon>Chloroflexia</taxon>
        <taxon>Chloroflexales</taxon>
        <taxon>Roseiflexineae</taxon>
        <taxon>Roseiflexaceae</taxon>
        <taxon>Roseiflexus</taxon>
    </lineage>
</organism>
<dbReference type="InterPro" id="IPR012337">
    <property type="entry name" value="RNaseH-like_sf"/>
</dbReference>
<dbReference type="SUPFAM" id="SSF53098">
    <property type="entry name" value="Ribonuclease H-like"/>
    <property type="match status" value="1"/>
</dbReference>
<protein>
    <submittedName>
        <fullName evidence="3">Transposase IS4 family protein</fullName>
    </submittedName>
</protein>
<dbReference type="HOGENOM" id="CLU_059723_1_0_0"/>
<keyword evidence="1" id="KW-1133">Transmembrane helix</keyword>
<dbReference type="RefSeq" id="WP_011997941.1">
    <property type="nucleotide sequence ID" value="NC_009767.1"/>
</dbReference>
<dbReference type="GO" id="GO:0006313">
    <property type="term" value="P:DNA transposition"/>
    <property type="evidence" value="ECO:0007669"/>
    <property type="project" value="InterPro"/>
</dbReference>
<gene>
    <name evidence="3" type="ordered locus">Rcas_0405</name>
    <name evidence="4" type="ordered locus">Rcas_0411</name>
</gene>
<evidence type="ECO:0000313" key="4">
    <source>
        <dbReference type="EMBL" id="ABU56542.1"/>
    </source>
</evidence>
<keyword evidence="5" id="KW-1185">Reference proteome</keyword>
<dbReference type="eggNOG" id="COG3385">
    <property type="taxonomic scope" value="Bacteria"/>
</dbReference>
<dbReference type="OrthoDB" id="141460at2"/>
<dbReference type="GO" id="GO:0004803">
    <property type="term" value="F:transposase activity"/>
    <property type="evidence" value="ECO:0007669"/>
    <property type="project" value="InterPro"/>
</dbReference>
<dbReference type="KEGG" id="rca:Rcas_0405"/>
<accession>A7NGF0</accession>
<dbReference type="STRING" id="383372.Rcas_0405"/>
<evidence type="ECO:0000313" key="5">
    <source>
        <dbReference type="Proteomes" id="UP000000263"/>
    </source>
</evidence>
<dbReference type="KEGG" id="rca:Rcas_0411"/>
<evidence type="ECO:0000256" key="1">
    <source>
        <dbReference type="SAM" id="Phobius"/>
    </source>
</evidence>
<dbReference type="EMBL" id="CP000804">
    <property type="protein sequence ID" value="ABU56542.1"/>
    <property type="molecule type" value="Genomic_DNA"/>
</dbReference>
<dbReference type="Pfam" id="PF01609">
    <property type="entry name" value="DDE_Tnp_1"/>
    <property type="match status" value="1"/>
</dbReference>